<comment type="similarity">
    <text evidence="5">Belongs to the SAT4 family.</text>
</comment>
<feature type="region of interest" description="Disordered" evidence="6">
    <location>
        <begin position="189"/>
        <end position="225"/>
    </location>
</feature>
<dbReference type="InterPro" id="IPR052337">
    <property type="entry name" value="SAT4-like"/>
</dbReference>
<feature type="domain" description="Rhodopsin" evidence="8">
    <location>
        <begin position="6"/>
        <end position="154"/>
    </location>
</feature>
<sequence>MDFNNVPKGLGKHVYNVPPENMSRIGFMGNFTGTFSILAAVWSKTSFALTLLRLMSGRMRILLWVIIATINIFMGLNAIFMWARCSPPSKVWEPFGPGTCWGENVYPSYGMFAAGYSGIMDFVLALLPWKVIWKLQMKRKEKVGVALAMSMGILGSAESAVTIIAASIPVLRTLFRDVQTLSRRYYESGRHRTNTGNDTDDMEMPCTAPENTMTGSGRRSGSQDSCGQILHRTEFAITVEYCKGPGDKYEIQPV</sequence>
<dbReference type="GO" id="GO:0016020">
    <property type="term" value="C:membrane"/>
    <property type="evidence" value="ECO:0007669"/>
    <property type="project" value="UniProtKB-SubCell"/>
</dbReference>
<evidence type="ECO:0000256" key="4">
    <source>
        <dbReference type="ARBA" id="ARBA00023136"/>
    </source>
</evidence>
<feature type="transmembrane region" description="Helical" evidence="7">
    <location>
        <begin position="61"/>
        <end position="83"/>
    </location>
</feature>
<feature type="transmembrane region" description="Helical" evidence="7">
    <location>
        <begin position="111"/>
        <end position="133"/>
    </location>
</feature>
<keyword evidence="3 7" id="KW-1133">Transmembrane helix</keyword>
<gene>
    <name evidence="9" type="ORF">NEMBOFW57_001345</name>
</gene>
<comment type="subcellular location">
    <subcellularLocation>
        <location evidence="1">Membrane</location>
        <topology evidence="1">Multi-pass membrane protein</topology>
    </subcellularLocation>
</comment>
<name>A0AAD4I2I3_9PEZI</name>
<evidence type="ECO:0000256" key="7">
    <source>
        <dbReference type="SAM" id="Phobius"/>
    </source>
</evidence>
<reference evidence="9" key="1">
    <citation type="submission" date="2023-02" db="EMBL/GenBank/DDBJ databases">
        <authorList>
            <person name="Palmer J.M."/>
        </authorList>
    </citation>
    <scope>NUCLEOTIDE SEQUENCE</scope>
    <source>
        <strain evidence="9">FW57</strain>
    </source>
</reference>
<dbReference type="EMBL" id="JAHCVI010000001">
    <property type="protein sequence ID" value="KAG7291330.1"/>
    <property type="molecule type" value="Genomic_DNA"/>
</dbReference>
<evidence type="ECO:0000256" key="2">
    <source>
        <dbReference type="ARBA" id="ARBA00022692"/>
    </source>
</evidence>
<keyword evidence="2 7" id="KW-0812">Transmembrane</keyword>
<dbReference type="Pfam" id="PF20684">
    <property type="entry name" value="Fung_rhodopsin"/>
    <property type="match status" value="1"/>
</dbReference>
<evidence type="ECO:0000313" key="10">
    <source>
        <dbReference type="Proteomes" id="UP001197093"/>
    </source>
</evidence>
<evidence type="ECO:0000313" key="9">
    <source>
        <dbReference type="EMBL" id="KAG7291330.1"/>
    </source>
</evidence>
<keyword evidence="4 7" id="KW-0472">Membrane</keyword>
<organism evidence="9 10">
    <name type="scientific">Staphylotrichum longicolle</name>
    <dbReference type="NCBI Taxonomy" id="669026"/>
    <lineage>
        <taxon>Eukaryota</taxon>
        <taxon>Fungi</taxon>
        <taxon>Dikarya</taxon>
        <taxon>Ascomycota</taxon>
        <taxon>Pezizomycotina</taxon>
        <taxon>Sordariomycetes</taxon>
        <taxon>Sordariomycetidae</taxon>
        <taxon>Sordariales</taxon>
        <taxon>Chaetomiaceae</taxon>
        <taxon>Staphylotrichum</taxon>
    </lineage>
</organism>
<evidence type="ECO:0000256" key="6">
    <source>
        <dbReference type="SAM" id="MobiDB-lite"/>
    </source>
</evidence>
<comment type="caution">
    <text evidence="9">The sequence shown here is derived from an EMBL/GenBank/DDBJ whole genome shotgun (WGS) entry which is preliminary data.</text>
</comment>
<accession>A0AAD4I2I3</accession>
<dbReference type="PANTHER" id="PTHR33048">
    <property type="entry name" value="PTH11-LIKE INTEGRAL MEMBRANE PROTEIN (AFU_ORTHOLOGUE AFUA_5G11245)"/>
    <property type="match status" value="1"/>
</dbReference>
<feature type="compositionally biased region" description="Polar residues" evidence="6">
    <location>
        <begin position="209"/>
        <end position="225"/>
    </location>
</feature>
<dbReference type="Proteomes" id="UP001197093">
    <property type="component" value="Unassembled WGS sequence"/>
</dbReference>
<dbReference type="AlphaFoldDB" id="A0AAD4I2I3"/>
<evidence type="ECO:0000256" key="5">
    <source>
        <dbReference type="ARBA" id="ARBA00038359"/>
    </source>
</evidence>
<dbReference type="PANTHER" id="PTHR33048:SF42">
    <property type="entry name" value="INTEGRAL MEMBRANE PROTEIN"/>
    <property type="match status" value="1"/>
</dbReference>
<dbReference type="InterPro" id="IPR049326">
    <property type="entry name" value="Rhodopsin_dom_fungi"/>
</dbReference>
<evidence type="ECO:0000259" key="8">
    <source>
        <dbReference type="Pfam" id="PF20684"/>
    </source>
</evidence>
<protein>
    <recommendedName>
        <fullName evidence="8">Rhodopsin domain-containing protein</fullName>
    </recommendedName>
</protein>
<proteinExistence type="inferred from homology"/>
<feature type="transmembrane region" description="Helical" evidence="7">
    <location>
        <begin position="25"/>
        <end position="49"/>
    </location>
</feature>
<keyword evidence="10" id="KW-1185">Reference proteome</keyword>
<evidence type="ECO:0000256" key="3">
    <source>
        <dbReference type="ARBA" id="ARBA00022989"/>
    </source>
</evidence>
<evidence type="ECO:0000256" key="1">
    <source>
        <dbReference type="ARBA" id="ARBA00004141"/>
    </source>
</evidence>
<feature type="transmembrane region" description="Helical" evidence="7">
    <location>
        <begin position="145"/>
        <end position="171"/>
    </location>
</feature>